<feature type="region of interest" description="Disordered" evidence="1">
    <location>
        <begin position="642"/>
        <end position="662"/>
    </location>
</feature>
<feature type="compositionally biased region" description="Low complexity" evidence="1">
    <location>
        <begin position="854"/>
        <end position="891"/>
    </location>
</feature>
<feature type="region of interest" description="Disordered" evidence="1">
    <location>
        <begin position="237"/>
        <end position="268"/>
    </location>
</feature>
<name>A0A0D2L752_9CHLO</name>
<proteinExistence type="predicted"/>
<reference evidence="2 3" key="1">
    <citation type="journal article" date="2013" name="BMC Genomics">
        <title>Reconstruction of the lipid metabolism for the microalga Monoraphidium neglectum from its genome sequence reveals characteristics suitable for biofuel production.</title>
        <authorList>
            <person name="Bogen C."/>
            <person name="Al-Dilaimi A."/>
            <person name="Albersmeier A."/>
            <person name="Wichmann J."/>
            <person name="Grundmann M."/>
            <person name="Rupp O."/>
            <person name="Lauersen K.J."/>
            <person name="Blifernez-Klassen O."/>
            <person name="Kalinowski J."/>
            <person name="Goesmann A."/>
            <person name="Mussgnug J.H."/>
            <person name="Kruse O."/>
        </authorList>
    </citation>
    <scope>NUCLEOTIDE SEQUENCE [LARGE SCALE GENOMIC DNA]</scope>
    <source>
        <strain evidence="2 3">SAG 48.87</strain>
    </source>
</reference>
<dbReference type="GeneID" id="25738185"/>
<dbReference type="InterPro" id="IPR045167">
    <property type="entry name" value="Hobbit"/>
</dbReference>
<organism evidence="2 3">
    <name type="scientific">Monoraphidium neglectum</name>
    <dbReference type="NCBI Taxonomy" id="145388"/>
    <lineage>
        <taxon>Eukaryota</taxon>
        <taxon>Viridiplantae</taxon>
        <taxon>Chlorophyta</taxon>
        <taxon>core chlorophytes</taxon>
        <taxon>Chlorophyceae</taxon>
        <taxon>CS clade</taxon>
        <taxon>Sphaeropleales</taxon>
        <taxon>Selenastraceae</taxon>
        <taxon>Monoraphidium</taxon>
    </lineage>
</organism>
<dbReference type="PANTHER" id="PTHR15678:SF6">
    <property type="entry name" value="BRIDGE-LIKE LIPID TRANSFER PROTEIN FAMILY MEMBER 2"/>
    <property type="match status" value="1"/>
</dbReference>
<feature type="region of interest" description="Disordered" evidence="1">
    <location>
        <begin position="841"/>
        <end position="896"/>
    </location>
</feature>
<feature type="region of interest" description="Disordered" evidence="1">
    <location>
        <begin position="979"/>
        <end position="1002"/>
    </location>
</feature>
<dbReference type="Proteomes" id="UP000054498">
    <property type="component" value="Unassembled WGS sequence"/>
</dbReference>
<evidence type="ECO:0000313" key="3">
    <source>
        <dbReference type="Proteomes" id="UP000054498"/>
    </source>
</evidence>
<feature type="compositionally biased region" description="Low complexity" evidence="1">
    <location>
        <begin position="1120"/>
        <end position="1132"/>
    </location>
</feature>
<dbReference type="RefSeq" id="XP_013901668.1">
    <property type="nucleotide sequence ID" value="XM_014046214.1"/>
</dbReference>
<protein>
    <submittedName>
        <fullName evidence="2">Uncharacterized protein</fullName>
    </submittedName>
</protein>
<feature type="compositionally biased region" description="Basic and acidic residues" evidence="1">
    <location>
        <begin position="1078"/>
        <end position="1091"/>
    </location>
</feature>
<feature type="compositionally biased region" description="Low complexity" evidence="1">
    <location>
        <begin position="979"/>
        <end position="989"/>
    </location>
</feature>
<dbReference type="STRING" id="145388.A0A0D2L752"/>
<dbReference type="PANTHER" id="PTHR15678">
    <property type="entry name" value="ANTIGEN MLAA-22-RELATED"/>
    <property type="match status" value="1"/>
</dbReference>
<feature type="compositionally biased region" description="Low complexity" evidence="1">
    <location>
        <begin position="474"/>
        <end position="500"/>
    </location>
</feature>
<dbReference type="KEGG" id="mng:MNEG_5308"/>
<dbReference type="OrthoDB" id="552990at2759"/>
<gene>
    <name evidence="2" type="ORF">MNEG_5308</name>
</gene>
<feature type="region of interest" description="Disordered" evidence="1">
    <location>
        <begin position="1107"/>
        <end position="1132"/>
    </location>
</feature>
<feature type="compositionally biased region" description="Acidic residues" evidence="1">
    <location>
        <begin position="1292"/>
        <end position="1308"/>
    </location>
</feature>
<sequence>MAMPGLIWLAIVAVVVVVAIRSAVNKLRKALVKARVELTIGHVGLGGVSRLAVATQGLRLAIAAQAPGPPAGGGGGGSNSRRTRKRVLAAGGAVGDAARAAAAWPAALLLRAAGKVLPRAPIGVDDITLDLEGPGLRLHLQQAAAAFEALPDHQLQLTVLAQRFALRPRVAGGAGDGDGAGLGVACPAVKLICAVAASRGPLPVALSLVDVRVGEISVRDASQLLLAIAHGGGGGGGGGPSAGIGGGGGTAGPPGAPPAAAAKPKRRKAPLDVPRLLQLLPAKAKLSLAGVRFDARSAKRPLSGGAGDALPALTGHVGPLQVALSSATAGPAAPQAAGEAAAGPAAASKAAALVVSLGQVQLRVDGGGGGDDDGGADAGGAGSKDSAAAAAAALAFSLEKLSANLDVFREPPPAGGRRQLLRVQLQASAAAELHAPRVLLREAALPRLAGALQGLAAHLKGAKAARARARARAIHGAGQQGRAVAQQGQGQQQQQQQQAGVPPVVSMPSRGPTPDSSGVLPSPASSVMSASGAAGDDSCNTQGAPAPGGVLGRRTTSRRAGEGAEEEAAGSTFELRWQAKAVNQGGIHLEVVDASGEVCHWAAVRVLEGSASGAAGGAAAQPPALTASAQLQGLAPARATAAATDAEAAGDGRVAAPPPRKAPKPNAFKLSCVAAALQSLRASYSAPLVVAAPFGCAAPAEPEIASEVQAAPEAAAALEVAGSCLQFMVQLPPRQLLAASAQLLSVDCRTSGAAAGTLGAAAAPAAQSCRLLQLQGLEARLYERPSMRLLKVACQQLHARLHVDAALAPLGCASALLEAAAGAKRRAGWAAAGAGTVDSSLPAARTFGDAPSEQPQQQQRPPAGLPPRASTSAAARDGGAAPAALSPATSPSRRDRVRPLHFEGRLQDVSVSADVCESDSVFVNIELLKASSFLEQAVIERLAAGMNGRDVATVTHLSVGLLRAPLLAQPLGAAGVPAQQATSLDSWSPGRGGGAGSPEPGFDAGGELSFAPLLGGMRGGAAAAAAGAPQAQRHHGSWASMESVRVYEGGGLQGAGFIDDALPSASLGSRRPSAARDPASRRRQEARQAAARERCHVPAAAVYLAPPAQGAGAQPPPPSAADVASDPAAAAPSTPEAAAAAAAGGILSLDVFAESAAFRVPHDQSVGRLIIVAETWSKAVKQVARAHAAALQSAVAALKPRRGAQKPQLALLKPKRPKPAYVELIADVGQVVFAMEQHPLERWMALHGPALAAAAAQRHLAEQLVSSVALSKRNSRSGGDAGGGGAGVASHEDDDSVDDDSSDDDEVALESRDALAARLPESASSAALAGLAAAAVAAAAGAAAAGPAPAGPPGPEPPEEYDLAMSQMHRDMAAMYKARCAEIKAAAQDPLHHNAALMHVAVERAEAVVIICLPCAHNDAVAAGNVVRLDPPSQGVGLERSQPLSLDVGLTDITAHFGGAEEMAASIGSLGACGFLIRARQSCAAPQSTPMRFRVGAWHAADVPVAVKGTRPPMKMYTDLRAELEEVQGGFCPGLEAAFGQLNGAFKRLTVPNAILPDGSLPPPGAAVPLPWWDMMRYMWRGTAAVRLRGLTAVMANAESPHVGPHDPRIVLTAATLGASVAAGRIDVNATHMSAIAHGAGPDCGRGEPLLALPAFHLPMVTLAFHITCRMPRGRNPLLHHAFPIYAPGAPPPDCAVQEFVDVFSLMKCDGWGLAIDIAVAQHGAGRFFRPLRVPHVYMGEFQVKYILDMVEVLALPSATVRLSRRLKPWFGPPSSPWHAPGSGRAGAGPAGAAARAGVVAMPLLKQRVDISLTADTFWVHHDAQVRLIHTWVCV</sequence>
<dbReference type="Pfam" id="PF10344">
    <property type="entry name" value="Hobbit"/>
    <property type="match status" value="1"/>
</dbReference>
<feature type="compositionally biased region" description="Low complexity" evidence="1">
    <location>
        <begin position="642"/>
        <end position="655"/>
    </location>
</feature>
<feature type="region of interest" description="Disordered" evidence="1">
    <location>
        <begin position="1063"/>
        <end position="1091"/>
    </location>
</feature>
<keyword evidence="3" id="KW-1185">Reference proteome</keyword>
<dbReference type="EMBL" id="KK101002">
    <property type="protein sequence ID" value="KIZ02649.1"/>
    <property type="molecule type" value="Genomic_DNA"/>
</dbReference>
<feature type="compositionally biased region" description="Gly residues" evidence="1">
    <location>
        <begin position="237"/>
        <end position="252"/>
    </location>
</feature>
<accession>A0A0D2L752</accession>
<evidence type="ECO:0000313" key="2">
    <source>
        <dbReference type="EMBL" id="KIZ02649.1"/>
    </source>
</evidence>
<evidence type="ECO:0000256" key="1">
    <source>
        <dbReference type="SAM" id="MobiDB-lite"/>
    </source>
</evidence>
<feature type="compositionally biased region" description="Low complexity" evidence="1">
    <location>
        <begin position="521"/>
        <end position="538"/>
    </location>
</feature>
<feature type="region of interest" description="Disordered" evidence="1">
    <location>
        <begin position="468"/>
        <end position="570"/>
    </location>
</feature>
<feature type="region of interest" description="Disordered" evidence="1">
    <location>
        <begin position="1271"/>
        <end position="1309"/>
    </location>
</feature>